<proteinExistence type="inferred from homology"/>
<dbReference type="GO" id="GO:0005786">
    <property type="term" value="C:signal recognition particle, endoplasmic reticulum targeting"/>
    <property type="evidence" value="ECO:0007669"/>
    <property type="project" value="UniProtKB-KW"/>
</dbReference>
<evidence type="ECO:0000256" key="4">
    <source>
        <dbReference type="ARBA" id="ARBA00022490"/>
    </source>
</evidence>
<evidence type="ECO:0000256" key="10">
    <source>
        <dbReference type="SAM" id="MobiDB-lite"/>
    </source>
</evidence>
<evidence type="ECO:0000313" key="12">
    <source>
        <dbReference type="Proteomes" id="UP000198287"/>
    </source>
</evidence>
<evidence type="ECO:0000256" key="7">
    <source>
        <dbReference type="ARBA" id="ARBA00023242"/>
    </source>
</evidence>
<dbReference type="Proteomes" id="UP000198287">
    <property type="component" value="Unassembled WGS sequence"/>
</dbReference>
<dbReference type="EMBL" id="LNIX01000004">
    <property type="protein sequence ID" value="OXA55894.1"/>
    <property type="molecule type" value="Genomic_DNA"/>
</dbReference>
<feature type="region of interest" description="Disordered" evidence="10">
    <location>
        <begin position="114"/>
        <end position="142"/>
    </location>
</feature>
<keyword evidence="8" id="KW-0687">Ribonucleoprotein</keyword>
<evidence type="ECO:0000256" key="6">
    <source>
        <dbReference type="ARBA" id="ARBA00023135"/>
    </source>
</evidence>
<dbReference type="Pfam" id="PF01922">
    <property type="entry name" value="SRP19"/>
    <property type="match status" value="1"/>
</dbReference>
<reference evidence="11 12" key="1">
    <citation type="submission" date="2015-12" db="EMBL/GenBank/DDBJ databases">
        <title>The genome of Folsomia candida.</title>
        <authorList>
            <person name="Faddeeva A."/>
            <person name="Derks M.F."/>
            <person name="Anvar Y."/>
            <person name="Smit S."/>
            <person name="Van Straalen N."/>
            <person name="Roelofs D."/>
        </authorList>
    </citation>
    <scope>NUCLEOTIDE SEQUENCE [LARGE SCALE GENOMIC DNA]</scope>
    <source>
        <strain evidence="11 12">VU population</strain>
        <tissue evidence="11">Whole body</tissue>
    </source>
</reference>
<evidence type="ECO:0000256" key="9">
    <source>
        <dbReference type="ARBA" id="ARBA00045518"/>
    </source>
</evidence>
<organism evidence="11 12">
    <name type="scientific">Folsomia candida</name>
    <name type="common">Springtail</name>
    <dbReference type="NCBI Taxonomy" id="158441"/>
    <lineage>
        <taxon>Eukaryota</taxon>
        <taxon>Metazoa</taxon>
        <taxon>Ecdysozoa</taxon>
        <taxon>Arthropoda</taxon>
        <taxon>Hexapoda</taxon>
        <taxon>Collembola</taxon>
        <taxon>Entomobryomorpha</taxon>
        <taxon>Isotomoidea</taxon>
        <taxon>Isotomidae</taxon>
        <taxon>Proisotominae</taxon>
        <taxon>Folsomia</taxon>
    </lineage>
</organism>
<dbReference type="AlphaFoldDB" id="A0A226EFS1"/>
<sequence length="142" mass="16020">MDVKATKKHTDKERWICIYPAYLNSKKTRAEGRRIPVAKAVENPNYSEIRDVIAAAGFVVGVENKKYCRERSNEPTVRGRIRVHFRNDDGSVINPKFPSRDSILLHCGEMIPKLKSRTDKSTKSQEHGAGQAGGGKKKNKKK</sequence>
<protein>
    <submittedName>
        <fullName evidence="11">Signal recognition particle 19 kDa protein</fullName>
    </submittedName>
</protein>
<dbReference type="PANTHER" id="PTHR17453:SF0">
    <property type="entry name" value="SIGNAL RECOGNITION PARTICLE 19 KDA PROTEIN"/>
    <property type="match status" value="1"/>
</dbReference>
<comment type="subcellular location">
    <subcellularLocation>
        <location evidence="1">Cytoplasm</location>
    </subcellularLocation>
    <subcellularLocation>
        <location evidence="2">Nucleus</location>
        <location evidence="2">Nucleolus</location>
    </subcellularLocation>
</comment>
<dbReference type="GO" id="GO:0006617">
    <property type="term" value="P:SRP-dependent cotranslational protein targeting to membrane, signal sequence recognition"/>
    <property type="evidence" value="ECO:0007669"/>
    <property type="project" value="TreeGrafter"/>
</dbReference>
<keyword evidence="4" id="KW-0963">Cytoplasm</keyword>
<dbReference type="GO" id="GO:0005730">
    <property type="term" value="C:nucleolus"/>
    <property type="evidence" value="ECO:0007669"/>
    <property type="project" value="UniProtKB-SubCell"/>
</dbReference>
<dbReference type="STRING" id="158441.A0A226EFS1"/>
<evidence type="ECO:0000256" key="3">
    <source>
        <dbReference type="ARBA" id="ARBA00008910"/>
    </source>
</evidence>
<dbReference type="InterPro" id="IPR036521">
    <property type="entry name" value="SRP19-like_sf"/>
</dbReference>
<keyword evidence="5" id="KW-0694">RNA-binding</keyword>
<comment type="function">
    <text evidence="9">Component of the signal recognition particle (SRP) complex, a ribonucleoprotein complex that mediates the cotranslational targeting of secretory and membrane proteins to the endoplasmic reticulum (ER). Binds directly to 7SL RNA. Mediates binding of SRP54 to the SRP complex.</text>
</comment>
<dbReference type="OrthoDB" id="2190947at2759"/>
<evidence type="ECO:0000256" key="8">
    <source>
        <dbReference type="ARBA" id="ARBA00023274"/>
    </source>
</evidence>
<evidence type="ECO:0000256" key="5">
    <source>
        <dbReference type="ARBA" id="ARBA00022884"/>
    </source>
</evidence>
<keyword evidence="6" id="KW-0733">Signal recognition particle</keyword>
<evidence type="ECO:0000313" key="11">
    <source>
        <dbReference type="EMBL" id="OXA55894.1"/>
    </source>
</evidence>
<name>A0A226EFS1_FOLCA</name>
<dbReference type="GO" id="GO:0008312">
    <property type="term" value="F:7S RNA binding"/>
    <property type="evidence" value="ECO:0007669"/>
    <property type="project" value="InterPro"/>
</dbReference>
<evidence type="ECO:0000256" key="2">
    <source>
        <dbReference type="ARBA" id="ARBA00004604"/>
    </source>
</evidence>
<dbReference type="PANTHER" id="PTHR17453">
    <property type="entry name" value="SIGNAL RECOGNITION PARTICLE 19 KD PROTEIN"/>
    <property type="match status" value="1"/>
</dbReference>
<dbReference type="OMA" id="QMERWIC"/>
<feature type="compositionally biased region" description="Basic and acidic residues" evidence="10">
    <location>
        <begin position="116"/>
        <end position="126"/>
    </location>
</feature>
<dbReference type="FunFam" id="3.30.56.30:FF:000002">
    <property type="entry name" value="Signal recognition particle 19kDa"/>
    <property type="match status" value="1"/>
</dbReference>
<comment type="caution">
    <text evidence="11">The sequence shown here is derived from an EMBL/GenBank/DDBJ whole genome shotgun (WGS) entry which is preliminary data.</text>
</comment>
<keyword evidence="7" id="KW-0539">Nucleus</keyword>
<dbReference type="InterPro" id="IPR002778">
    <property type="entry name" value="Signal_recog_particle_SRP19"/>
</dbReference>
<dbReference type="Gene3D" id="3.30.56.30">
    <property type="entry name" value="Signal recognition particle, SRP19-like subunit"/>
    <property type="match status" value="1"/>
</dbReference>
<dbReference type="SUPFAM" id="SSF69695">
    <property type="entry name" value="SRP19"/>
    <property type="match status" value="1"/>
</dbReference>
<gene>
    <name evidence="11" type="ORF">Fcan01_09511</name>
</gene>
<accession>A0A226EFS1</accession>
<comment type="similarity">
    <text evidence="3">Belongs to the SRP19 family.</text>
</comment>
<evidence type="ECO:0000256" key="1">
    <source>
        <dbReference type="ARBA" id="ARBA00004496"/>
    </source>
</evidence>
<keyword evidence="12" id="KW-1185">Reference proteome</keyword>